<dbReference type="PROSITE" id="PS50010">
    <property type="entry name" value="DH_2"/>
    <property type="match status" value="1"/>
</dbReference>
<keyword evidence="4" id="KW-1133">Transmembrane helix</keyword>
<keyword evidence="7" id="KW-1185">Reference proteome</keyword>
<feature type="transmembrane region" description="Helical" evidence="4">
    <location>
        <begin position="430"/>
        <end position="453"/>
    </location>
</feature>
<accession>A0A183ALD7</accession>
<proteinExistence type="predicted"/>
<keyword evidence="2" id="KW-0963">Cytoplasm</keyword>
<dbReference type="AlphaFoldDB" id="A0A183ALD7"/>
<dbReference type="Gene3D" id="2.30.29.30">
    <property type="entry name" value="Pleckstrin-homology domain (PH domain)/Phosphotyrosine-binding domain (PTB)"/>
    <property type="match status" value="1"/>
</dbReference>
<dbReference type="PANTHER" id="PTHR46006">
    <property type="entry name" value="RHO GUANINE NUCLEOTIDE EXCHANGE FACTOR AT 64C, ISOFORM A"/>
    <property type="match status" value="1"/>
</dbReference>
<dbReference type="InterPro" id="IPR011993">
    <property type="entry name" value="PH-like_dom_sf"/>
</dbReference>
<reference evidence="6 7" key="2">
    <citation type="submission" date="2018-11" db="EMBL/GenBank/DDBJ databases">
        <authorList>
            <consortium name="Pathogen Informatics"/>
        </authorList>
    </citation>
    <scope>NUCLEOTIDE SEQUENCE [LARGE SCALE GENOMIC DNA]</scope>
    <source>
        <strain evidence="6 7">Egypt</strain>
    </source>
</reference>
<reference evidence="8" key="1">
    <citation type="submission" date="2016-06" db="UniProtKB">
        <authorList>
            <consortium name="WormBaseParasite"/>
        </authorList>
    </citation>
    <scope>IDENTIFICATION</scope>
</reference>
<feature type="region of interest" description="Disordered" evidence="3">
    <location>
        <begin position="349"/>
        <end position="371"/>
    </location>
</feature>
<dbReference type="OrthoDB" id="2015333at2759"/>
<gene>
    <name evidence="6" type="ORF">ECPE_LOCUS7773</name>
</gene>
<keyword evidence="4" id="KW-0472">Membrane</keyword>
<dbReference type="Pfam" id="PF07850">
    <property type="entry name" value="Renin_r"/>
    <property type="match status" value="1"/>
</dbReference>
<dbReference type="CDD" id="cd00160">
    <property type="entry name" value="RhoGEF"/>
    <property type="match status" value="1"/>
</dbReference>
<keyword evidence="4" id="KW-0812">Transmembrane</keyword>
<evidence type="ECO:0000256" key="2">
    <source>
        <dbReference type="ARBA" id="ARBA00022490"/>
    </source>
</evidence>
<dbReference type="EMBL" id="UZAN01045064">
    <property type="protein sequence ID" value="VDP81988.1"/>
    <property type="molecule type" value="Genomic_DNA"/>
</dbReference>
<evidence type="ECO:0000313" key="7">
    <source>
        <dbReference type="Proteomes" id="UP000272942"/>
    </source>
</evidence>
<feature type="domain" description="DH" evidence="5">
    <location>
        <begin position="29"/>
        <end position="217"/>
    </location>
</feature>
<organism evidence="8">
    <name type="scientific">Echinostoma caproni</name>
    <dbReference type="NCBI Taxonomy" id="27848"/>
    <lineage>
        <taxon>Eukaryota</taxon>
        <taxon>Metazoa</taxon>
        <taxon>Spiralia</taxon>
        <taxon>Lophotrochozoa</taxon>
        <taxon>Platyhelminthes</taxon>
        <taxon>Trematoda</taxon>
        <taxon>Digenea</taxon>
        <taxon>Plagiorchiida</taxon>
        <taxon>Echinostomata</taxon>
        <taxon>Echinostomatoidea</taxon>
        <taxon>Echinostomatidae</taxon>
        <taxon>Echinostoma</taxon>
    </lineage>
</organism>
<evidence type="ECO:0000256" key="3">
    <source>
        <dbReference type="SAM" id="MobiDB-lite"/>
    </source>
</evidence>
<sequence length="474" mass="53761">MAYVLLSHHQRLCKDPSSLANLLTSLVSKRDLAIRELILTEESYANDLNEVKKVFYEPMRNSMLLSDVQINRIFLNWSELSVQSRELLNLFTARVEAWNNQLNATDFCVGDILVQHLPKFRTYRSYCTRQTLAAESLHTYLKENVKLQQLVRLCEQNTRTRGLPLSTYLLKPMQRLTKYRLLVERILEHTDQSHPDFDACTKARLLISNVLDSVNTAVGTKALDRRTDWLRARVIGDAVTLDWLTNSGKRNPSDRLHLLFYGTLFKVKSGRELIGFLFTRYLLLTSPNFSTGGQCFEFPSPGSESTQTFAVYKQPIPLAEIIASSGTGNDYGGKLYNSLSNLTLPSPSVAYRQSERPNPPATPVKKLGSSSRNLSDAVHEINLTFSLFRRSKPGEPFLTLRAPSSSERYDPKIIEALNLSPDVRGDQPQLFHIILWTTIGLILTVWGVSWGIWNMDPGHDGIIYRGAAVRPKRD</sequence>
<dbReference type="InterPro" id="IPR056780">
    <property type="entry name" value="Renin_r_C"/>
</dbReference>
<dbReference type="InterPro" id="IPR051480">
    <property type="entry name" value="Endocytic_GEF_Adapter"/>
</dbReference>
<dbReference type="Proteomes" id="UP000272942">
    <property type="component" value="Unassembled WGS sequence"/>
</dbReference>
<dbReference type="SMART" id="SM00325">
    <property type="entry name" value="RhoGEF"/>
    <property type="match status" value="1"/>
</dbReference>
<protein>
    <submittedName>
        <fullName evidence="8">DH domain-containing protein</fullName>
    </submittedName>
</protein>
<dbReference type="GO" id="GO:0005737">
    <property type="term" value="C:cytoplasm"/>
    <property type="evidence" value="ECO:0007669"/>
    <property type="project" value="UniProtKB-SubCell"/>
</dbReference>
<comment type="subcellular location">
    <subcellularLocation>
        <location evidence="1">Cytoplasm</location>
    </subcellularLocation>
</comment>
<dbReference type="InterPro" id="IPR000219">
    <property type="entry name" value="DH_dom"/>
</dbReference>
<evidence type="ECO:0000256" key="1">
    <source>
        <dbReference type="ARBA" id="ARBA00004496"/>
    </source>
</evidence>
<dbReference type="Gene3D" id="1.20.900.10">
    <property type="entry name" value="Dbl homology (DH) domain"/>
    <property type="match status" value="1"/>
</dbReference>
<dbReference type="GO" id="GO:0005085">
    <property type="term" value="F:guanyl-nucleotide exchange factor activity"/>
    <property type="evidence" value="ECO:0007669"/>
    <property type="project" value="InterPro"/>
</dbReference>
<evidence type="ECO:0000313" key="8">
    <source>
        <dbReference type="WBParaSite" id="ECPE_0000779101-mRNA-1"/>
    </source>
</evidence>
<evidence type="ECO:0000256" key="4">
    <source>
        <dbReference type="SAM" id="Phobius"/>
    </source>
</evidence>
<dbReference type="Pfam" id="PF16652">
    <property type="entry name" value="PH_13"/>
    <property type="match status" value="1"/>
</dbReference>
<dbReference type="Pfam" id="PF00621">
    <property type="entry name" value="RhoGEF"/>
    <property type="match status" value="1"/>
</dbReference>
<dbReference type="InterPro" id="IPR001849">
    <property type="entry name" value="PH_domain"/>
</dbReference>
<dbReference type="PANTHER" id="PTHR46006:SF6">
    <property type="entry name" value="INTERSECTIN-2 ISOFORM X1"/>
    <property type="match status" value="1"/>
</dbReference>
<dbReference type="InterPro" id="IPR035899">
    <property type="entry name" value="DBL_dom_sf"/>
</dbReference>
<evidence type="ECO:0000259" key="5">
    <source>
        <dbReference type="PROSITE" id="PS50010"/>
    </source>
</evidence>
<evidence type="ECO:0000313" key="6">
    <source>
        <dbReference type="EMBL" id="VDP81988.1"/>
    </source>
</evidence>
<dbReference type="WBParaSite" id="ECPE_0000779101-mRNA-1">
    <property type="protein sequence ID" value="ECPE_0000779101-mRNA-1"/>
    <property type="gene ID" value="ECPE_0000779101"/>
</dbReference>
<name>A0A183ALD7_9TREM</name>
<dbReference type="GO" id="GO:0035025">
    <property type="term" value="P:positive regulation of Rho protein signal transduction"/>
    <property type="evidence" value="ECO:0007669"/>
    <property type="project" value="TreeGrafter"/>
</dbReference>
<dbReference type="SUPFAM" id="SSF48065">
    <property type="entry name" value="DBL homology domain (DH-domain)"/>
    <property type="match status" value="1"/>
</dbReference>